<evidence type="ECO:0000256" key="4">
    <source>
        <dbReference type="ARBA" id="ARBA00022723"/>
    </source>
</evidence>
<dbReference type="InterPro" id="IPR002125">
    <property type="entry name" value="CMP_dCMP_dom"/>
</dbReference>
<feature type="binding site" evidence="8">
    <location>
        <position position="58"/>
    </location>
    <ligand>
        <name>Zn(2+)</name>
        <dbReference type="ChEBI" id="CHEBI:29105"/>
        <note>catalytic</note>
    </ligand>
</feature>
<evidence type="ECO:0000256" key="7">
    <source>
        <dbReference type="ARBA" id="ARBA00048045"/>
    </source>
</evidence>
<evidence type="ECO:0000313" key="10">
    <source>
        <dbReference type="EMBL" id="QWG09202.1"/>
    </source>
</evidence>
<reference evidence="10 11" key="1">
    <citation type="submission" date="2021-05" db="EMBL/GenBank/DDBJ databases">
        <title>Comparative genomic studies on the polysaccharide-degrading batcterial strains of the Flammeovirga genus.</title>
        <authorList>
            <person name="Zewei F."/>
            <person name="Zheng Z."/>
            <person name="Yu L."/>
            <person name="Ruyue G."/>
            <person name="Yanhong M."/>
            <person name="Yuanyuan C."/>
            <person name="Jingyan G."/>
            <person name="Wenjun H."/>
        </authorList>
    </citation>
    <scope>NUCLEOTIDE SEQUENCE [LARGE SCALE GENOMIC DNA]</scope>
    <source>
        <strain evidence="10 11">YS10</strain>
    </source>
</reference>
<dbReference type="Gene3D" id="3.40.140.10">
    <property type="entry name" value="Cytidine Deaminase, domain 2"/>
    <property type="match status" value="1"/>
</dbReference>
<evidence type="ECO:0000256" key="6">
    <source>
        <dbReference type="ARBA" id="ARBA00022833"/>
    </source>
</evidence>
<dbReference type="EC" id="3.5.4.33" evidence="8"/>
<dbReference type="EMBL" id="CP076128">
    <property type="protein sequence ID" value="QWG09202.1"/>
    <property type="molecule type" value="Genomic_DNA"/>
</dbReference>
<keyword evidence="11" id="KW-1185">Reference proteome</keyword>
<dbReference type="SUPFAM" id="SSF53927">
    <property type="entry name" value="Cytidine deaminase-like"/>
    <property type="match status" value="1"/>
</dbReference>
<dbReference type="PROSITE" id="PS00903">
    <property type="entry name" value="CYT_DCMP_DEAMINASES_1"/>
    <property type="match status" value="1"/>
</dbReference>
<evidence type="ECO:0000256" key="5">
    <source>
        <dbReference type="ARBA" id="ARBA00022801"/>
    </source>
</evidence>
<comment type="catalytic activity">
    <reaction evidence="7 8">
        <text>adenosine(34) in tRNA + H2O + H(+) = inosine(34) in tRNA + NH4(+)</text>
        <dbReference type="Rhea" id="RHEA:43168"/>
        <dbReference type="Rhea" id="RHEA-COMP:10373"/>
        <dbReference type="Rhea" id="RHEA-COMP:10374"/>
        <dbReference type="ChEBI" id="CHEBI:15377"/>
        <dbReference type="ChEBI" id="CHEBI:15378"/>
        <dbReference type="ChEBI" id="CHEBI:28938"/>
        <dbReference type="ChEBI" id="CHEBI:74411"/>
        <dbReference type="ChEBI" id="CHEBI:82852"/>
        <dbReference type="EC" id="3.5.4.33"/>
    </reaction>
</comment>
<keyword evidence="5 8" id="KW-0378">Hydrolase</keyword>
<dbReference type="Pfam" id="PF00383">
    <property type="entry name" value="dCMP_cyt_deam_1"/>
    <property type="match status" value="1"/>
</dbReference>
<dbReference type="RefSeq" id="WP_205125435.1">
    <property type="nucleotide sequence ID" value="NZ_JACHGS010000036.1"/>
</dbReference>
<proteinExistence type="inferred from homology"/>
<comment type="subunit">
    <text evidence="2 8">Homodimer.</text>
</comment>
<evidence type="ECO:0000256" key="3">
    <source>
        <dbReference type="ARBA" id="ARBA00022694"/>
    </source>
</evidence>
<comment type="function">
    <text evidence="8">Catalyzes the deamination of adenosine to inosine at the wobble position 34 of tRNA(Arg2).</text>
</comment>
<dbReference type="PROSITE" id="PS51747">
    <property type="entry name" value="CYT_DCMP_DEAMINASES_2"/>
    <property type="match status" value="1"/>
</dbReference>
<keyword evidence="3 8" id="KW-0819">tRNA processing</keyword>
<evidence type="ECO:0000259" key="9">
    <source>
        <dbReference type="PROSITE" id="PS51747"/>
    </source>
</evidence>
<name>A0ABX8H1K5_9BACT</name>
<evidence type="ECO:0000256" key="2">
    <source>
        <dbReference type="ARBA" id="ARBA00011738"/>
    </source>
</evidence>
<protein>
    <recommendedName>
        <fullName evidence="8">tRNA-specific adenosine deaminase</fullName>
        <ecNumber evidence="8">3.5.4.33</ecNumber>
    </recommendedName>
</protein>
<dbReference type="CDD" id="cd01285">
    <property type="entry name" value="nucleoside_deaminase"/>
    <property type="match status" value="1"/>
</dbReference>
<dbReference type="HAMAP" id="MF_00972">
    <property type="entry name" value="tRNA_aden_deaminase"/>
    <property type="match status" value="1"/>
</dbReference>
<dbReference type="InterPro" id="IPR016192">
    <property type="entry name" value="APOBEC/CMP_deaminase_Zn-bd"/>
</dbReference>
<organism evidence="10 11">
    <name type="scientific">Flammeovirga kamogawensis</name>
    <dbReference type="NCBI Taxonomy" id="373891"/>
    <lineage>
        <taxon>Bacteria</taxon>
        <taxon>Pseudomonadati</taxon>
        <taxon>Bacteroidota</taxon>
        <taxon>Cytophagia</taxon>
        <taxon>Cytophagales</taxon>
        <taxon>Flammeovirgaceae</taxon>
        <taxon>Flammeovirga</taxon>
    </lineage>
</organism>
<gene>
    <name evidence="8" type="primary">tadA</name>
    <name evidence="10" type="ORF">KM029_12420</name>
</gene>
<feature type="domain" description="CMP/dCMP-type deaminase" evidence="9">
    <location>
        <begin position="7"/>
        <end position="117"/>
    </location>
</feature>
<dbReference type="InterPro" id="IPR016193">
    <property type="entry name" value="Cytidine_deaminase-like"/>
</dbReference>
<dbReference type="PANTHER" id="PTHR11079">
    <property type="entry name" value="CYTOSINE DEAMINASE FAMILY MEMBER"/>
    <property type="match status" value="1"/>
</dbReference>
<evidence type="ECO:0000256" key="8">
    <source>
        <dbReference type="HAMAP-Rule" id="MF_00972"/>
    </source>
</evidence>
<dbReference type="PANTHER" id="PTHR11079:SF202">
    <property type="entry name" value="TRNA-SPECIFIC ADENOSINE DEAMINASE"/>
    <property type="match status" value="1"/>
</dbReference>
<accession>A0ABX8H1K5</accession>
<dbReference type="InterPro" id="IPR028883">
    <property type="entry name" value="tRNA_aden_deaminase"/>
</dbReference>
<feature type="binding site" evidence="8">
    <location>
        <position position="91"/>
    </location>
    <ligand>
        <name>Zn(2+)</name>
        <dbReference type="ChEBI" id="CHEBI:29105"/>
        <note>catalytic</note>
    </ligand>
</feature>
<comment type="cofactor">
    <cofactor evidence="8">
        <name>Zn(2+)</name>
        <dbReference type="ChEBI" id="CHEBI:29105"/>
    </cofactor>
    <text evidence="8">Binds 1 zinc ion per subunit.</text>
</comment>
<keyword evidence="6 8" id="KW-0862">Zinc</keyword>
<sequence length="154" mass="17257">MSDKISKEHFKFMQLALAEAQKAFEEDEIPVGALVVANGKIIGKGYNQTEKLNDPTAHAEMLAITAATNYLGSRHLSDCTLYVTLEPCAMCAGAIFWAQLGQIVYGAPDDKRGFRAYSNKLAHPKSKYITGILEEECHNLLMSFFKRLREKRKK</sequence>
<comment type="similarity">
    <text evidence="1">Belongs to the cytidine and deoxycytidylate deaminase family. ADAT2 subfamily.</text>
</comment>
<feature type="active site" description="Proton donor" evidence="8">
    <location>
        <position position="60"/>
    </location>
</feature>
<dbReference type="Proteomes" id="UP000682802">
    <property type="component" value="Chromosome 1"/>
</dbReference>
<evidence type="ECO:0000256" key="1">
    <source>
        <dbReference type="ARBA" id="ARBA00010669"/>
    </source>
</evidence>
<keyword evidence="4 8" id="KW-0479">Metal-binding</keyword>
<evidence type="ECO:0000313" key="11">
    <source>
        <dbReference type="Proteomes" id="UP000682802"/>
    </source>
</evidence>
<feature type="binding site" evidence="8">
    <location>
        <position position="88"/>
    </location>
    <ligand>
        <name>Zn(2+)</name>
        <dbReference type="ChEBI" id="CHEBI:29105"/>
        <note>catalytic</note>
    </ligand>
</feature>